<dbReference type="InterPro" id="IPR023214">
    <property type="entry name" value="HAD_sf"/>
</dbReference>
<dbReference type="InterPro" id="IPR023198">
    <property type="entry name" value="PGP-like_dom2"/>
</dbReference>
<proteinExistence type="predicted"/>
<evidence type="ECO:0000313" key="1">
    <source>
        <dbReference type="EMBL" id="GGX63985.1"/>
    </source>
</evidence>
<name>A0A918KJD9_9GAMM</name>
<reference evidence="1" key="1">
    <citation type="journal article" date="2014" name="Int. J. Syst. Evol. Microbiol.">
        <title>Complete genome sequence of Corynebacterium casei LMG S-19264T (=DSM 44701T), isolated from a smear-ripened cheese.</title>
        <authorList>
            <consortium name="US DOE Joint Genome Institute (JGI-PGF)"/>
            <person name="Walter F."/>
            <person name="Albersmeier A."/>
            <person name="Kalinowski J."/>
            <person name="Ruckert C."/>
        </authorList>
    </citation>
    <scope>NUCLEOTIDE SEQUENCE</scope>
    <source>
        <strain evidence="1">KCTC 22169</strain>
    </source>
</reference>
<reference evidence="1" key="2">
    <citation type="submission" date="2020-09" db="EMBL/GenBank/DDBJ databases">
        <authorList>
            <person name="Sun Q."/>
            <person name="Kim S."/>
        </authorList>
    </citation>
    <scope>NUCLEOTIDE SEQUENCE</scope>
    <source>
        <strain evidence="1">KCTC 22169</strain>
    </source>
</reference>
<dbReference type="EMBL" id="BMXR01000009">
    <property type="protein sequence ID" value="GGX63985.1"/>
    <property type="molecule type" value="Genomic_DNA"/>
</dbReference>
<evidence type="ECO:0000313" key="2">
    <source>
        <dbReference type="Proteomes" id="UP000626148"/>
    </source>
</evidence>
<protein>
    <recommendedName>
        <fullName evidence="3">Haloacid dehalogenase-like hydrolase</fullName>
    </recommendedName>
</protein>
<dbReference type="Proteomes" id="UP000626148">
    <property type="component" value="Unassembled WGS sequence"/>
</dbReference>
<evidence type="ECO:0008006" key="3">
    <source>
        <dbReference type="Google" id="ProtNLM"/>
    </source>
</evidence>
<dbReference type="Gene3D" id="1.10.150.240">
    <property type="entry name" value="Putative phosphatase, domain 2"/>
    <property type="match status" value="1"/>
</dbReference>
<accession>A0A918KJD9</accession>
<dbReference type="Gene3D" id="3.40.50.1000">
    <property type="entry name" value="HAD superfamily/HAD-like"/>
    <property type="match status" value="1"/>
</dbReference>
<sequence length="206" mass="22572">MKLMVFDLDTALCQSSAMEGLALCQAVEDLTGTPPSMDAPPVFTQFTSAVATLLGREPTSEEVDVVRARFSVHLRRQMMIRTGVIDLNVRLIETMNRLMGRRDTVVGLVSSCCSRVMQLKARSMGLVIDAVPSATLDDGEDLFDILNAIRTRVKRSYGFRFREATLVADAVWQPAAERSGFDWVAPSEFPVSGVSVDAPASRKSLV</sequence>
<dbReference type="AlphaFoldDB" id="A0A918KJD9"/>
<gene>
    <name evidence="1" type="ORF">GCM10007392_34560</name>
</gene>
<dbReference type="InterPro" id="IPR036412">
    <property type="entry name" value="HAD-like_sf"/>
</dbReference>
<organism evidence="1 2">
    <name type="scientific">Saccharospirillum salsuginis</name>
    <dbReference type="NCBI Taxonomy" id="418750"/>
    <lineage>
        <taxon>Bacteria</taxon>
        <taxon>Pseudomonadati</taxon>
        <taxon>Pseudomonadota</taxon>
        <taxon>Gammaproteobacteria</taxon>
        <taxon>Oceanospirillales</taxon>
        <taxon>Saccharospirillaceae</taxon>
        <taxon>Saccharospirillum</taxon>
    </lineage>
</organism>
<comment type="caution">
    <text evidence="1">The sequence shown here is derived from an EMBL/GenBank/DDBJ whole genome shotgun (WGS) entry which is preliminary data.</text>
</comment>
<keyword evidence="2" id="KW-1185">Reference proteome</keyword>
<dbReference type="SUPFAM" id="SSF56784">
    <property type="entry name" value="HAD-like"/>
    <property type="match status" value="1"/>
</dbReference>